<dbReference type="GO" id="GO:0030170">
    <property type="term" value="F:pyridoxal phosphate binding"/>
    <property type="evidence" value="ECO:0007669"/>
    <property type="project" value="InterPro"/>
</dbReference>
<dbReference type="RefSeq" id="WP_308728820.1">
    <property type="nucleotide sequence ID" value="NZ_JAJEQF010000042.1"/>
</dbReference>
<keyword evidence="5" id="KW-1185">Reference proteome</keyword>
<dbReference type="CDD" id="cd01561">
    <property type="entry name" value="CBS_like"/>
    <property type="match status" value="1"/>
</dbReference>
<name>A0AAE3AVK6_9FIRM</name>
<evidence type="ECO:0000313" key="4">
    <source>
        <dbReference type="EMBL" id="MCC2168658.1"/>
    </source>
</evidence>
<dbReference type="SUPFAM" id="SSF53686">
    <property type="entry name" value="Tryptophan synthase beta subunit-like PLP-dependent enzymes"/>
    <property type="match status" value="1"/>
</dbReference>
<dbReference type="Pfam" id="PF00291">
    <property type="entry name" value="PALP"/>
    <property type="match status" value="1"/>
</dbReference>
<dbReference type="EMBL" id="JAJEQF010000042">
    <property type="protein sequence ID" value="MCC2168658.1"/>
    <property type="molecule type" value="Genomic_DNA"/>
</dbReference>
<proteinExistence type="predicted"/>
<dbReference type="GO" id="GO:0003824">
    <property type="term" value="F:catalytic activity"/>
    <property type="evidence" value="ECO:0007669"/>
    <property type="project" value="UniProtKB-ARBA"/>
</dbReference>
<dbReference type="AlphaFoldDB" id="A0AAE3AVK6"/>
<accession>A0AAE3AVK6</accession>
<evidence type="ECO:0000259" key="3">
    <source>
        <dbReference type="Pfam" id="PF00291"/>
    </source>
</evidence>
<evidence type="ECO:0000256" key="1">
    <source>
        <dbReference type="ARBA" id="ARBA00001933"/>
    </source>
</evidence>
<comment type="caution">
    <text evidence="4">The sequence shown here is derived from an EMBL/GenBank/DDBJ whole genome shotgun (WGS) entry which is preliminary data.</text>
</comment>
<reference evidence="4 5" key="1">
    <citation type="submission" date="2021-10" db="EMBL/GenBank/DDBJ databases">
        <title>Anaerobic single-cell dispensing facilitates the cultivation of human gut bacteria.</title>
        <authorList>
            <person name="Afrizal A."/>
        </authorList>
    </citation>
    <scope>NUCLEOTIDE SEQUENCE [LARGE SCALE GENOMIC DNA]</scope>
    <source>
        <strain evidence="4 5">CLA-AA-H244</strain>
    </source>
</reference>
<dbReference type="InterPro" id="IPR036052">
    <property type="entry name" value="TrpB-like_PALP_sf"/>
</dbReference>
<dbReference type="PANTHER" id="PTHR10314">
    <property type="entry name" value="CYSTATHIONINE BETA-SYNTHASE"/>
    <property type="match status" value="1"/>
</dbReference>
<organism evidence="4 5">
    <name type="scientific">Gallintestinimicrobium propionicum</name>
    <dbReference type="NCBI Taxonomy" id="2981770"/>
    <lineage>
        <taxon>Bacteria</taxon>
        <taxon>Bacillati</taxon>
        <taxon>Bacillota</taxon>
        <taxon>Clostridia</taxon>
        <taxon>Lachnospirales</taxon>
        <taxon>Lachnospiraceae</taxon>
        <taxon>Gallintestinimicrobium</taxon>
    </lineage>
</organism>
<dbReference type="GO" id="GO:1901605">
    <property type="term" value="P:alpha-amino acid metabolic process"/>
    <property type="evidence" value="ECO:0007669"/>
    <property type="project" value="UniProtKB-ARBA"/>
</dbReference>
<sequence length="310" mass="34917">MSEMKSKQFITPMFQIKDFSSDIKLYVKHEGFNITGSIKDRAARNVITYMVDNKLIDQNGAIIESSSGNMGIALSWYCNKNNLEFYCVVDPNINKENMKILEVLGAHIILVDKLDQNGGYLLSRIETVHNFLNENRKAYWVNQYDNHLVIDGYSGIADEICSEIGEFDYLFMTVSSGGSIAGVSKRIKEIQPKVKVVCVDAVGSVVFGKEPKKRFIPGAGASIKPENLKYACIDDVLWVDEKEAIDMCHKYSKSNFLLGGSSGLVLAGIKKYLETNKVDRGAKVVTIFPDRGDRYLNTIYNKKWIDEKFN</sequence>
<gene>
    <name evidence="4" type="ORF">LKD45_13315</name>
</gene>
<protein>
    <submittedName>
        <fullName evidence="4">Pyridoxal-phosphate dependent enzyme</fullName>
    </submittedName>
</protein>
<dbReference type="Proteomes" id="UP001199355">
    <property type="component" value="Unassembled WGS sequence"/>
</dbReference>
<dbReference type="InterPro" id="IPR050214">
    <property type="entry name" value="Cys_Synth/Cystath_Beta-Synth"/>
</dbReference>
<keyword evidence="2" id="KW-0663">Pyridoxal phosphate</keyword>
<dbReference type="InterPro" id="IPR000634">
    <property type="entry name" value="Ser/Thr_deHydtase_PyrdxlP-BS"/>
</dbReference>
<dbReference type="Gene3D" id="3.40.50.1100">
    <property type="match status" value="2"/>
</dbReference>
<comment type="cofactor">
    <cofactor evidence="1">
        <name>pyridoxal 5'-phosphate</name>
        <dbReference type="ChEBI" id="CHEBI:597326"/>
    </cofactor>
</comment>
<dbReference type="PROSITE" id="PS00165">
    <property type="entry name" value="DEHYDRATASE_SER_THR"/>
    <property type="match status" value="1"/>
</dbReference>
<evidence type="ECO:0000256" key="2">
    <source>
        <dbReference type="ARBA" id="ARBA00022898"/>
    </source>
</evidence>
<feature type="domain" description="Tryptophan synthase beta chain-like PALP" evidence="3">
    <location>
        <begin position="10"/>
        <end position="290"/>
    </location>
</feature>
<dbReference type="InterPro" id="IPR001926">
    <property type="entry name" value="TrpB-like_PALP"/>
</dbReference>
<evidence type="ECO:0000313" key="5">
    <source>
        <dbReference type="Proteomes" id="UP001199355"/>
    </source>
</evidence>